<evidence type="ECO:0000256" key="6">
    <source>
        <dbReference type="SAM" id="Phobius"/>
    </source>
</evidence>
<dbReference type="PANTHER" id="PTHR30093:SF44">
    <property type="entry name" value="TYPE II SECRETION SYSTEM CORE PROTEIN G"/>
    <property type="match status" value="1"/>
</dbReference>
<keyword evidence="5 6" id="KW-0472">Membrane</keyword>
<dbReference type="Proteomes" id="UP000885779">
    <property type="component" value="Unassembled WGS sequence"/>
</dbReference>
<evidence type="ECO:0000256" key="1">
    <source>
        <dbReference type="ARBA" id="ARBA00004167"/>
    </source>
</evidence>
<keyword evidence="2" id="KW-0488">Methylation</keyword>
<organism evidence="7">
    <name type="scientific">Caldithrix abyssi</name>
    <dbReference type="NCBI Taxonomy" id="187145"/>
    <lineage>
        <taxon>Bacteria</taxon>
        <taxon>Pseudomonadati</taxon>
        <taxon>Calditrichota</taxon>
        <taxon>Calditrichia</taxon>
        <taxon>Calditrichales</taxon>
        <taxon>Calditrichaceae</taxon>
        <taxon>Caldithrix</taxon>
    </lineage>
</organism>
<keyword evidence="4 6" id="KW-1133">Transmembrane helix</keyword>
<dbReference type="SUPFAM" id="SSF54523">
    <property type="entry name" value="Pili subunits"/>
    <property type="match status" value="1"/>
</dbReference>
<reference evidence="7" key="1">
    <citation type="journal article" date="2020" name="mSystems">
        <title>Genome- and Community-Level Interaction Insights into Carbon Utilization and Element Cycling Functions of Hydrothermarchaeota in Hydrothermal Sediment.</title>
        <authorList>
            <person name="Zhou Z."/>
            <person name="Liu Y."/>
            <person name="Xu W."/>
            <person name="Pan J."/>
            <person name="Luo Z.H."/>
            <person name="Li M."/>
        </authorList>
    </citation>
    <scope>NUCLEOTIDE SEQUENCE [LARGE SCALE GENOMIC DNA]</scope>
    <source>
        <strain evidence="7">HyVt-577</strain>
    </source>
</reference>
<evidence type="ECO:0000256" key="3">
    <source>
        <dbReference type="ARBA" id="ARBA00022692"/>
    </source>
</evidence>
<protein>
    <submittedName>
        <fullName evidence="7">Prepilin-type N-terminal cleavage/methylation domain-containing protein</fullName>
    </submittedName>
</protein>
<dbReference type="EMBL" id="DRQG01000085">
    <property type="protein sequence ID" value="HGY55824.1"/>
    <property type="molecule type" value="Genomic_DNA"/>
</dbReference>
<evidence type="ECO:0000256" key="5">
    <source>
        <dbReference type="ARBA" id="ARBA00023136"/>
    </source>
</evidence>
<dbReference type="GO" id="GO:0015627">
    <property type="term" value="C:type II protein secretion system complex"/>
    <property type="evidence" value="ECO:0007669"/>
    <property type="project" value="InterPro"/>
</dbReference>
<dbReference type="Pfam" id="PF07963">
    <property type="entry name" value="N_methyl"/>
    <property type="match status" value="1"/>
</dbReference>
<comment type="caution">
    <text evidence="7">The sequence shown here is derived from an EMBL/GenBank/DDBJ whole genome shotgun (WGS) entry which is preliminary data.</text>
</comment>
<dbReference type="AlphaFoldDB" id="A0A7V4U2R1"/>
<dbReference type="InterPro" id="IPR045584">
    <property type="entry name" value="Pilin-like"/>
</dbReference>
<dbReference type="InterPro" id="IPR012902">
    <property type="entry name" value="N_methyl_site"/>
</dbReference>
<dbReference type="PANTHER" id="PTHR30093">
    <property type="entry name" value="GENERAL SECRETION PATHWAY PROTEIN G"/>
    <property type="match status" value="1"/>
</dbReference>
<sequence length="117" mass="12134">MKLTTNQKGFTLMELIVVIIIIGILAAIAVPRYLDMTDTAEKATCLANQRAIEAAIQMHYANALANDPSASLSSSITAATSTGSLYSDGEVPTCPTTGTLSADANGNVTCSVSDHNL</sequence>
<evidence type="ECO:0000256" key="2">
    <source>
        <dbReference type="ARBA" id="ARBA00022481"/>
    </source>
</evidence>
<gene>
    <name evidence="7" type="ORF">ENK44_08990</name>
</gene>
<keyword evidence="3 6" id="KW-0812">Transmembrane</keyword>
<name>A0A7V4U2R1_CALAY</name>
<dbReference type="NCBIfam" id="TIGR02532">
    <property type="entry name" value="IV_pilin_GFxxxE"/>
    <property type="match status" value="1"/>
</dbReference>
<comment type="subcellular location">
    <subcellularLocation>
        <location evidence="1">Membrane</location>
        <topology evidence="1">Single-pass membrane protein</topology>
    </subcellularLocation>
</comment>
<dbReference type="Gene3D" id="3.30.700.10">
    <property type="entry name" value="Glycoprotein, Type 4 Pilin"/>
    <property type="match status" value="1"/>
</dbReference>
<dbReference type="InterPro" id="IPR000983">
    <property type="entry name" value="Bac_GSPG_pilin"/>
</dbReference>
<proteinExistence type="predicted"/>
<dbReference type="GO" id="GO:0015628">
    <property type="term" value="P:protein secretion by the type II secretion system"/>
    <property type="evidence" value="ECO:0007669"/>
    <property type="project" value="InterPro"/>
</dbReference>
<evidence type="ECO:0000313" key="7">
    <source>
        <dbReference type="EMBL" id="HGY55824.1"/>
    </source>
</evidence>
<dbReference type="PRINTS" id="PR00813">
    <property type="entry name" value="BCTERIALGSPG"/>
</dbReference>
<feature type="transmembrane region" description="Helical" evidence="6">
    <location>
        <begin position="12"/>
        <end position="34"/>
    </location>
</feature>
<accession>A0A7V4U2R1</accession>
<dbReference type="GO" id="GO:0016020">
    <property type="term" value="C:membrane"/>
    <property type="evidence" value="ECO:0007669"/>
    <property type="project" value="UniProtKB-SubCell"/>
</dbReference>
<evidence type="ECO:0000256" key="4">
    <source>
        <dbReference type="ARBA" id="ARBA00022989"/>
    </source>
</evidence>